<gene>
    <name evidence="5" type="ORF">ACFQLX_04545</name>
</gene>
<dbReference type="InterPro" id="IPR007310">
    <property type="entry name" value="Aerobactin_biosyn_IucA/IucC_N"/>
</dbReference>
<dbReference type="Gene3D" id="1.10.510.40">
    <property type="match status" value="1"/>
</dbReference>
<comment type="similarity">
    <text evidence="2">Belongs to the IucA/IucC family.</text>
</comment>
<dbReference type="RefSeq" id="WP_386412165.1">
    <property type="nucleotide sequence ID" value="NZ_JBHSZO010000005.1"/>
</dbReference>
<accession>A0ABW2GBQ0</accession>
<evidence type="ECO:0000256" key="2">
    <source>
        <dbReference type="ARBA" id="ARBA00007832"/>
    </source>
</evidence>
<organism evidence="5 6">
    <name type="scientific">Streptomyces polyrhachis</name>
    <dbReference type="NCBI Taxonomy" id="1282885"/>
    <lineage>
        <taxon>Bacteria</taxon>
        <taxon>Bacillati</taxon>
        <taxon>Actinomycetota</taxon>
        <taxon>Actinomycetes</taxon>
        <taxon>Kitasatosporales</taxon>
        <taxon>Streptomycetaceae</taxon>
        <taxon>Streptomyces</taxon>
    </lineage>
</organism>
<evidence type="ECO:0000313" key="5">
    <source>
        <dbReference type="EMBL" id="MFC7217444.1"/>
    </source>
</evidence>
<evidence type="ECO:0000259" key="4">
    <source>
        <dbReference type="Pfam" id="PF06276"/>
    </source>
</evidence>
<dbReference type="InterPro" id="IPR022770">
    <property type="entry name" value="IucA/IucC-like_C"/>
</dbReference>
<dbReference type="InterPro" id="IPR037455">
    <property type="entry name" value="LucA/IucC-like"/>
</dbReference>
<evidence type="ECO:0000259" key="3">
    <source>
        <dbReference type="Pfam" id="PF04183"/>
    </source>
</evidence>
<sequence>MDTFAATADELATAPLLGCLLREAAEPLGGGVHRTRAGGRLLRVASAHRPRRAQLLTDGQWRPLTHADLVKLVSDELSLLTGVSNDTLPAEMIDSRDALAAILTARAGAHPPADPWLRSEQSLLMGHPHHPAPKARGGGPAGTWLRYAPEAYARFPLTLLAVRADALAEEGDTSALDALAPDSAPDSTPVPPGYHLLPAHPWQLALLDQHPGIRAAFTDGRLLRLAARSEPAAPTSSVRTVHLAGADLFLKFSLDVRITNDIRRLWWHDLRRLRRTDTAVSAALAADPGADPAADTGAAWLSDRGYRAVAGLGEELAVVVREGFGTRLRPGATPLLAAALAEGFEGSPLAAAPDPAGWWTAYLRCLVPPVLRAFARHGVVLECHLQNCLLAVDAAGLPVQALFRDAEGVRTLAESGRAAGWERLVYCLLVNHLTEIAATLADRHPAHARSLWPTARRELRSWAEELDLPELHGLLKAPTVPGKANLLLRWTAADGAAARYVPVPNPLAAC</sequence>
<comment type="caution">
    <text evidence="5">The sequence shown here is derived from an EMBL/GenBank/DDBJ whole genome shotgun (WGS) entry which is preliminary data.</text>
</comment>
<feature type="domain" description="Aerobactin siderophore biosynthesis IucA/IucC N-terminal" evidence="3">
    <location>
        <begin position="117"/>
        <end position="341"/>
    </location>
</feature>
<evidence type="ECO:0000313" key="6">
    <source>
        <dbReference type="Proteomes" id="UP001596413"/>
    </source>
</evidence>
<dbReference type="Proteomes" id="UP001596413">
    <property type="component" value="Unassembled WGS sequence"/>
</dbReference>
<keyword evidence="6" id="KW-1185">Reference proteome</keyword>
<evidence type="ECO:0000256" key="1">
    <source>
        <dbReference type="ARBA" id="ARBA00004924"/>
    </source>
</evidence>
<feature type="domain" description="Aerobactin siderophore biosynthesis IucA/IucC-like C-terminal" evidence="4">
    <location>
        <begin position="358"/>
        <end position="495"/>
    </location>
</feature>
<name>A0ABW2GBQ0_9ACTN</name>
<dbReference type="PANTHER" id="PTHR34384:SF5">
    <property type="entry name" value="L-2,3-DIAMINOPROPANOATE--CITRATE LIGASE"/>
    <property type="match status" value="1"/>
</dbReference>
<comment type="pathway">
    <text evidence="1">Siderophore biosynthesis.</text>
</comment>
<dbReference type="PANTHER" id="PTHR34384">
    <property type="entry name" value="L-2,3-DIAMINOPROPANOATE--CITRATE LIGASE"/>
    <property type="match status" value="1"/>
</dbReference>
<proteinExistence type="inferred from homology"/>
<dbReference type="Pfam" id="PF06276">
    <property type="entry name" value="FhuF"/>
    <property type="match status" value="1"/>
</dbReference>
<reference evidence="6" key="1">
    <citation type="journal article" date="2019" name="Int. J. Syst. Evol. Microbiol.">
        <title>The Global Catalogue of Microorganisms (GCM) 10K type strain sequencing project: providing services to taxonomists for standard genome sequencing and annotation.</title>
        <authorList>
            <consortium name="The Broad Institute Genomics Platform"/>
            <consortium name="The Broad Institute Genome Sequencing Center for Infectious Disease"/>
            <person name="Wu L."/>
            <person name="Ma J."/>
        </authorList>
    </citation>
    <scope>NUCLEOTIDE SEQUENCE [LARGE SCALE GENOMIC DNA]</scope>
    <source>
        <strain evidence="6">CGMCC 1.13681</strain>
    </source>
</reference>
<dbReference type="EMBL" id="JBHSZO010000005">
    <property type="protein sequence ID" value="MFC7217444.1"/>
    <property type="molecule type" value="Genomic_DNA"/>
</dbReference>
<protein>
    <submittedName>
        <fullName evidence="5">IucA/IucC family protein</fullName>
    </submittedName>
</protein>
<dbReference type="Pfam" id="PF04183">
    <property type="entry name" value="IucA_IucC"/>
    <property type="match status" value="1"/>
</dbReference>